<comment type="subcellular location">
    <subcellularLocation>
        <location evidence="1">Membrane</location>
        <topology evidence="1">Multi-pass membrane protein</topology>
    </subcellularLocation>
</comment>
<feature type="transmembrane region" description="Helical" evidence="7">
    <location>
        <begin position="46"/>
        <end position="67"/>
    </location>
</feature>
<dbReference type="Pfam" id="PF00860">
    <property type="entry name" value="Xan_ur_permease"/>
    <property type="match status" value="1"/>
</dbReference>
<name>A0A0R1H389_9LACO</name>
<dbReference type="PANTHER" id="PTHR42810:SF2">
    <property type="entry name" value="PURINE PERMEASE C1399.01C-RELATED"/>
    <property type="match status" value="1"/>
</dbReference>
<evidence type="ECO:0000256" key="5">
    <source>
        <dbReference type="ARBA" id="ARBA00022989"/>
    </source>
</evidence>
<evidence type="ECO:0000313" key="9">
    <source>
        <dbReference type="Proteomes" id="UP000051461"/>
    </source>
</evidence>
<gene>
    <name evidence="8" type="ORF">FC07_GL001718</name>
</gene>
<dbReference type="PANTHER" id="PTHR42810">
    <property type="entry name" value="PURINE PERMEASE C1399.01C-RELATED"/>
    <property type="match status" value="1"/>
</dbReference>
<sequence>MLIVSDKVVTEPPLSWGQLILVSVQHIFVSNVWLDPIFVASAAGLSLGLSTNLVNAIFITSGLVTFIQATKLVRLPIVQGPSAAFDALMINAGQTGMLPMAGSSVFVSALIVGVLSVTGLLTKLVNKLTSAITGTIIFLVGLSLASFTLSEFLGGSPGTKGFASPITLLLASVTTAIVLGLSLFGKGYWHRFSFLIALVVGDVLAGLLGQIKLAGLATKPWFGLPRLMPYGGWQFHWATFLTFLIAYCVAVIEALGVYQAAASITKEPLTSKRIRNGITGEAAGSMLSSLIGGFPTTAFAQNLGVMKLTGVHSRKPIFLTGILLVLLGLMPKLGAFFALTPAPVIGGMFLPAAATLITTGFSILKKAKSSEATNLVIGLAIILAVALPSYASGFHGALKVLLSNSILIGAVAAIVLHLLLIVLPKYLRRGV</sequence>
<organism evidence="8 9">
    <name type="scientific">Loigolactobacillus bifermentans DSM 20003</name>
    <dbReference type="NCBI Taxonomy" id="1423726"/>
    <lineage>
        <taxon>Bacteria</taxon>
        <taxon>Bacillati</taxon>
        <taxon>Bacillota</taxon>
        <taxon>Bacilli</taxon>
        <taxon>Lactobacillales</taxon>
        <taxon>Lactobacillaceae</taxon>
        <taxon>Loigolactobacillus</taxon>
    </lineage>
</organism>
<feature type="transmembrane region" description="Helical" evidence="7">
    <location>
        <begin position="162"/>
        <end position="185"/>
    </location>
</feature>
<accession>A0A0R1H389</accession>
<keyword evidence="6 7" id="KW-0472">Membrane</keyword>
<dbReference type="PATRIC" id="fig|1423726.3.peg.1778"/>
<evidence type="ECO:0000256" key="6">
    <source>
        <dbReference type="ARBA" id="ARBA00023136"/>
    </source>
</evidence>
<evidence type="ECO:0000313" key="8">
    <source>
        <dbReference type="EMBL" id="KRK41020.1"/>
    </source>
</evidence>
<feature type="transmembrane region" description="Helical" evidence="7">
    <location>
        <begin position="98"/>
        <end position="121"/>
    </location>
</feature>
<feature type="transmembrane region" description="Helical" evidence="7">
    <location>
        <begin position="15"/>
        <end position="34"/>
    </location>
</feature>
<proteinExistence type="inferred from homology"/>
<comment type="caution">
    <text evidence="8">The sequence shown here is derived from an EMBL/GenBank/DDBJ whole genome shotgun (WGS) entry which is preliminary data.</text>
</comment>
<protein>
    <submittedName>
        <fullName evidence="8">Xanthine uracil permease</fullName>
    </submittedName>
</protein>
<keyword evidence="9" id="KW-1185">Reference proteome</keyword>
<keyword evidence="3" id="KW-0813">Transport</keyword>
<evidence type="ECO:0000256" key="7">
    <source>
        <dbReference type="SAM" id="Phobius"/>
    </source>
</evidence>
<reference evidence="8 9" key="1">
    <citation type="journal article" date="2015" name="Genome Announc.">
        <title>Expanding the biotechnology potential of lactobacilli through comparative genomics of 213 strains and associated genera.</title>
        <authorList>
            <person name="Sun Z."/>
            <person name="Harris H.M."/>
            <person name="McCann A."/>
            <person name="Guo C."/>
            <person name="Argimon S."/>
            <person name="Zhang W."/>
            <person name="Yang X."/>
            <person name="Jeffery I.B."/>
            <person name="Cooney J.C."/>
            <person name="Kagawa T.F."/>
            <person name="Liu W."/>
            <person name="Song Y."/>
            <person name="Salvetti E."/>
            <person name="Wrobel A."/>
            <person name="Rasinkangas P."/>
            <person name="Parkhill J."/>
            <person name="Rea M.C."/>
            <person name="O'Sullivan O."/>
            <person name="Ritari J."/>
            <person name="Douillard F.P."/>
            <person name="Paul Ross R."/>
            <person name="Yang R."/>
            <person name="Briner A.E."/>
            <person name="Felis G.E."/>
            <person name="de Vos W.M."/>
            <person name="Barrangou R."/>
            <person name="Klaenhammer T.R."/>
            <person name="Caufield P.W."/>
            <person name="Cui Y."/>
            <person name="Zhang H."/>
            <person name="O'Toole P.W."/>
        </authorList>
    </citation>
    <scope>NUCLEOTIDE SEQUENCE [LARGE SCALE GENOMIC DNA]</scope>
    <source>
        <strain evidence="8 9">DSM 20003</strain>
    </source>
</reference>
<dbReference type="InterPro" id="IPR006043">
    <property type="entry name" value="NCS2"/>
</dbReference>
<feature type="transmembrane region" description="Helical" evidence="7">
    <location>
        <begin position="344"/>
        <end position="364"/>
    </location>
</feature>
<dbReference type="AlphaFoldDB" id="A0A0R1H389"/>
<dbReference type="STRING" id="1423726.FC07_GL001718"/>
<comment type="similarity">
    <text evidence="2">Belongs to the nucleobase:cation symporter-2 (NCS2) (TC 2.A.40) family.</text>
</comment>
<evidence type="ECO:0000256" key="1">
    <source>
        <dbReference type="ARBA" id="ARBA00004141"/>
    </source>
</evidence>
<feature type="transmembrane region" description="Helical" evidence="7">
    <location>
        <begin position="376"/>
        <end position="395"/>
    </location>
</feature>
<dbReference type="GO" id="GO:0042907">
    <property type="term" value="F:xanthine transmembrane transporter activity"/>
    <property type="evidence" value="ECO:0007669"/>
    <property type="project" value="TreeGrafter"/>
</dbReference>
<feature type="transmembrane region" description="Helical" evidence="7">
    <location>
        <begin position="317"/>
        <end position="338"/>
    </location>
</feature>
<evidence type="ECO:0000256" key="4">
    <source>
        <dbReference type="ARBA" id="ARBA00022692"/>
    </source>
</evidence>
<dbReference type="Proteomes" id="UP000051461">
    <property type="component" value="Unassembled WGS sequence"/>
</dbReference>
<feature type="transmembrane region" description="Helical" evidence="7">
    <location>
        <begin position="235"/>
        <end position="258"/>
    </location>
</feature>
<keyword evidence="5 7" id="KW-1133">Transmembrane helix</keyword>
<feature type="transmembrane region" description="Helical" evidence="7">
    <location>
        <begin position="128"/>
        <end position="150"/>
    </location>
</feature>
<dbReference type="GO" id="GO:0005886">
    <property type="term" value="C:plasma membrane"/>
    <property type="evidence" value="ECO:0007669"/>
    <property type="project" value="TreeGrafter"/>
</dbReference>
<dbReference type="EMBL" id="AZDA01000001">
    <property type="protein sequence ID" value="KRK41020.1"/>
    <property type="molecule type" value="Genomic_DNA"/>
</dbReference>
<keyword evidence="4 7" id="KW-0812">Transmembrane</keyword>
<feature type="transmembrane region" description="Helical" evidence="7">
    <location>
        <begin position="401"/>
        <end position="423"/>
    </location>
</feature>
<evidence type="ECO:0000256" key="3">
    <source>
        <dbReference type="ARBA" id="ARBA00022448"/>
    </source>
</evidence>
<evidence type="ECO:0000256" key="2">
    <source>
        <dbReference type="ARBA" id="ARBA00008821"/>
    </source>
</evidence>
<dbReference type="NCBIfam" id="NF037981">
    <property type="entry name" value="NCS2_1"/>
    <property type="match status" value="1"/>
</dbReference>
<dbReference type="OrthoDB" id="9805749at2"/>
<feature type="transmembrane region" description="Helical" evidence="7">
    <location>
        <begin position="192"/>
        <end position="215"/>
    </location>
</feature>